<keyword evidence="3" id="KW-1185">Reference proteome</keyword>
<dbReference type="AlphaFoldDB" id="A0A8W8LSE0"/>
<name>A0A8W8LSE0_MAGGI</name>
<keyword evidence="1" id="KW-0732">Signal</keyword>
<evidence type="ECO:0000313" key="3">
    <source>
        <dbReference type="Proteomes" id="UP000005408"/>
    </source>
</evidence>
<feature type="chain" id="PRO_5036466521" description="EGF-like domain-containing protein" evidence="1">
    <location>
        <begin position="23"/>
        <end position="114"/>
    </location>
</feature>
<reference evidence="2" key="1">
    <citation type="submission" date="2022-08" db="UniProtKB">
        <authorList>
            <consortium name="EnsemblMetazoa"/>
        </authorList>
    </citation>
    <scope>IDENTIFICATION</scope>
    <source>
        <strain evidence="2">05x7-T-G4-1.051#20</strain>
    </source>
</reference>
<feature type="signal peptide" evidence="1">
    <location>
        <begin position="1"/>
        <end position="22"/>
    </location>
</feature>
<evidence type="ECO:0000256" key="1">
    <source>
        <dbReference type="SAM" id="SignalP"/>
    </source>
</evidence>
<dbReference type="Proteomes" id="UP000005408">
    <property type="component" value="Unassembled WGS sequence"/>
</dbReference>
<sequence>MRGFQCLLLCVLLYSASVEVFGQLPACTGNADCPDNATCEDDGGGNLECVCEEGFDESDSGVTVGGTALTVCVDLGVCSPLDNVDDCGNGQCVIYENEFGIFEAACLCNDGYYG</sequence>
<organism evidence="2 3">
    <name type="scientific">Magallana gigas</name>
    <name type="common">Pacific oyster</name>
    <name type="synonym">Crassostrea gigas</name>
    <dbReference type="NCBI Taxonomy" id="29159"/>
    <lineage>
        <taxon>Eukaryota</taxon>
        <taxon>Metazoa</taxon>
        <taxon>Spiralia</taxon>
        <taxon>Lophotrochozoa</taxon>
        <taxon>Mollusca</taxon>
        <taxon>Bivalvia</taxon>
        <taxon>Autobranchia</taxon>
        <taxon>Pteriomorphia</taxon>
        <taxon>Ostreida</taxon>
        <taxon>Ostreoidea</taxon>
        <taxon>Ostreidae</taxon>
        <taxon>Magallana</taxon>
    </lineage>
</organism>
<proteinExistence type="predicted"/>
<dbReference type="EnsemblMetazoa" id="G28820.3">
    <property type="protein sequence ID" value="G28820.3:cds"/>
    <property type="gene ID" value="G28820"/>
</dbReference>
<protein>
    <recommendedName>
        <fullName evidence="4">EGF-like domain-containing protein</fullName>
    </recommendedName>
</protein>
<accession>A0A8W8LSE0</accession>
<evidence type="ECO:0008006" key="4">
    <source>
        <dbReference type="Google" id="ProtNLM"/>
    </source>
</evidence>
<evidence type="ECO:0000313" key="2">
    <source>
        <dbReference type="EnsemblMetazoa" id="G28820.3:cds"/>
    </source>
</evidence>